<dbReference type="EMBL" id="FOTF01000018">
    <property type="protein sequence ID" value="SFL41915.1"/>
    <property type="molecule type" value="Genomic_DNA"/>
</dbReference>
<evidence type="ECO:0000313" key="2">
    <source>
        <dbReference type="Proteomes" id="UP000199550"/>
    </source>
</evidence>
<dbReference type="Proteomes" id="UP000199550">
    <property type="component" value="Unassembled WGS sequence"/>
</dbReference>
<dbReference type="RefSeq" id="WP_090190691.1">
    <property type="nucleotide sequence ID" value="NZ_FOTF01000018.1"/>
</dbReference>
<dbReference type="InterPro" id="IPR027417">
    <property type="entry name" value="P-loop_NTPase"/>
</dbReference>
<dbReference type="InterPro" id="IPR008868">
    <property type="entry name" value="TniB"/>
</dbReference>
<evidence type="ECO:0000313" key="1">
    <source>
        <dbReference type="EMBL" id="SFL41915.1"/>
    </source>
</evidence>
<sequence length="322" mass="35320">MTASTKTKAEIGSIVTKLQGLHISSDRDELLRDAIDALLQSDEQSNLLPAPRLFSRGLEIHGLAVSDASGGGKTHTIHNCLSKHPALVASGGDPARFLHVTVPSPATLKSLGCEILRVSGYPEISERRERWSIWNVVRNRLALLGICVLWVDEAHDMMGNKKEVKDLLKTLKRLMQGDQGVIVVLSGTDLLLDLIYLDEEVERRFTKIQMPPITDATEGEALSEVISGFCKIAGLKPPVEPGLVPRLIHACRGRFGICIEKTITAIEYALLDGAAELSLTNYAHAWSATESRPPEQNVFVSPQWASIDLDVRNHRGTKGRSR</sequence>
<reference evidence="1 2" key="1">
    <citation type="submission" date="2016-10" db="EMBL/GenBank/DDBJ databases">
        <authorList>
            <person name="de Groot N.N."/>
        </authorList>
    </citation>
    <scope>NUCLEOTIDE SEQUENCE [LARGE SCALE GENOMIC DNA]</scope>
    <source>
        <strain evidence="1 2">DSM 16199</strain>
    </source>
</reference>
<keyword evidence="2" id="KW-1185">Reference proteome</keyword>
<dbReference type="SUPFAM" id="SSF52540">
    <property type="entry name" value="P-loop containing nucleoside triphosphate hydrolases"/>
    <property type="match status" value="1"/>
</dbReference>
<accession>A0A1I4HIA0</accession>
<gene>
    <name evidence="1" type="ORF">SAMN04488004_1184</name>
</gene>
<dbReference type="STRING" id="195913.SAMN04488004_1184"/>
<dbReference type="AlphaFoldDB" id="A0A1I4HIA0"/>
<dbReference type="Pfam" id="PF05621">
    <property type="entry name" value="TniB"/>
    <property type="match status" value="1"/>
</dbReference>
<dbReference type="Gene3D" id="3.40.50.300">
    <property type="entry name" value="P-loop containing nucleotide triphosphate hydrolases"/>
    <property type="match status" value="1"/>
</dbReference>
<name>A0A1I4HIA0_9RHOB</name>
<proteinExistence type="predicted"/>
<organism evidence="1 2">
    <name type="scientific">Loktanella salsilacus</name>
    <dbReference type="NCBI Taxonomy" id="195913"/>
    <lineage>
        <taxon>Bacteria</taxon>
        <taxon>Pseudomonadati</taxon>
        <taxon>Pseudomonadota</taxon>
        <taxon>Alphaproteobacteria</taxon>
        <taxon>Rhodobacterales</taxon>
        <taxon>Roseobacteraceae</taxon>
        <taxon>Loktanella</taxon>
    </lineage>
</organism>
<protein>
    <submittedName>
        <fullName evidence="1">AAA domain-containing protein</fullName>
    </submittedName>
</protein>
<dbReference type="OrthoDB" id="5288220at2"/>